<feature type="compositionally biased region" description="Basic and acidic residues" evidence="1">
    <location>
        <begin position="17"/>
        <end position="31"/>
    </location>
</feature>
<dbReference type="Proteomes" id="UP001163046">
    <property type="component" value="Unassembled WGS sequence"/>
</dbReference>
<sequence length="66" mass="7591">VDTRELKAERETEDDLEKDRRERVEHGRVDELECGQSGGTEQGGLVRQRDSLLCLLVRERNLKPTA</sequence>
<gene>
    <name evidence="2" type="ORF">OS493_038962</name>
</gene>
<name>A0A9W9ZUS5_9CNID</name>
<evidence type="ECO:0000256" key="1">
    <source>
        <dbReference type="SAM" id="MobiDB-lite"/>
    </source>
</evidence>
<comment type="caution">
    <text evidence="2">The sequence shown here is derived from an EMBL/GenBank/DDBJ whole genome shotgun (WGS) entry which is preliminary data.</text>
</comment>
<evidence type="ECO:0000313" key="2">
    <source>
        <dbReference type="EMBL" id="KAJ7388248.1"/>
    </source>
</evidence>
<feature type="compositionally biased region" description="Basic and acidic residues" evidence="1">
    <location>
        <begin position="1"/>
        <end position="10"/>
    </location>
</feature>
<feature type="non-terminal residue" evidence="2">
    <location>
        <position position="1"/>
    </location>
</feature>
<protein>
    <submittedName>
        <fullName evidence="2">Uncharacterized protein</fullName>
    </submittedName>
</protein>
<keyword evidence="3" id="KW-1185">Reference proteome</keyword>
<accession>A0A9W9ZUS5</accession>
<dbReference type="EMBL" id="MU825533">
    <property type="protein sequence ID" value="KAJ7388248.1"/>
    <property type="molecule type" value="Genomic_DNA"/>
</dbReference>
<dbReference type="AlphaFoldDB" id="A0A9W9ZUS5"/>
<feature type="non-terminal residue" evidence="2">
    <location>
        <position position="66"/>
    </location>
</feature>
<reference evidence="2" key="1">
    <citation type="submission" date="2023-01" db="EMBL/GenBank/DDBJ databases">
        <title>Genome assembly of the deep-sea coral Lophelia pertusa.</title>
        <authorList>
            <person name="Herrera S."/>
            <person name="Cordes E."/>
        </authorList>
    </citation>
    <scope>NUCLEOTIDE SEQUENCE</scope>
    <source>
        <strain evidence="2">USNM1676648</strain>
        <tissue evidence="2">Polyp</tissue>
    </source>
</reference>
<evidence type="ECO:0000313" key="3">
    <source>
        <dbReference type="Proteomes" id="UP001163046"/>
    </source>
</evidence>
<feature type="region of interest" description="Disordered" evidence="1">
    <location>
        <begin position="1"/>
        <end position="44"/>
    </location>
</feature>
<organism evidence="2 3">
    <name type="scientific">Desmophyllum pertusum</name>
    <dbReference type="NCBI Taxonomy" id="174260"/>
    <lineage>
        <taxon>Eukaryota</taxon>
        <taxon>Metazoa</taxon>
        <taxon>Cnidaria</taxon>
        <taxon>Anthozoa</taxon>
        <taxon>Hexacorallia</taxon>
        <taxon>Scleractinia</taxon>
        <taxon>Caryophylliina</taxon>
        <taxon>Caryophylliidae</taxon>
        <taxon>Desmophyllum</taxon>
    </lineage>
</organism>
<proteinExistence type="predicted"/>